<dbReference type="Pfam" id="PF01047">
    <property type="entry name" value="MarR"/>
    <property type="match status" value="1"/>
</dbReference>
<evidence type="ECO:0000256" key="3">
    <source>
        <dbReference type="ARBA" id="ARBA00023163"/>
    </source>
</evidence>
<dbReference type="Proteomes" id="UP000480303">
    <property type="component" value="Unassembled WGS sequence"/>
</dbReference>
<keyword evidence="6" id="KW-1185">Reference proteome</keyword>
<dbReference type="GO" id="GO:0003700">
    <property type="term" value="F:DNA-binding transcription factor activity"/>
    <property type="evidence" value="ECO:0007669"/>
    <property type="project" value="InterPro"/>
</dbReference>
<evidence type="ECO:0000259" key="4">
    <source>
        <dbReference type="PROSITE" id="PS50995"/>
    </source>
</evidence>
<dbReference type="InterPro" id="IPR011991">
    <property type="entry name" value="ArsR-like_HTH"/>
</dbReference>
<proteinExistence type="predicted"/>
<evidence type="ECO:0000313" key="6">
    <source>
        <dbReference type="Proteomes" id="UP000480303"/>
    </source>
</evidence>
<keyword evidence="1" id="KW-0805">Transcription regulation</keyword>
<dbReference type="SUPFAM" id="SSF46785">
    <property type="entry name" value="Winged helix' DNA-binding domain"/>
    <property type="match status" value="1"/>
</dbReference>
<dbReference type="Gene3D" id="1.10.10.10">
    <property type="entry name" value="Winged helix-like DNA-binding domain superfamily/Winged helix DNA-binding domain"/>
    <property type="match status" value="1"/>
</dbReference>
<evidence type="ECO:0000313" key="5">
    <source>
        <dbReference type="EMBL" id="GFH41655.1"/>
    </source>
</evidence>
<dbReference type="GO" id="GO:0003677">
    <property type="term" value="F:DNA binding"/>
    <property type="evidence" value="ECO:0007669"/>
    <property type="project" value="UniProtKB-KW"/>
</dbReference>
<dbReference type="EMBL" id="BLLI01000003">
    <property type="protein sequence ID" value="GFH41655.1"/>
    <property type="molecule type" value="Genomic_DNA"/>
</dbReference>
<reference evidence="5 6" key="1">
    <citation type="submission" date="2020-02" db="EMBL/GenBank/DDBJ databases">
        <title>Draft genome sequence of Lactococcus sp. Hs30E4-3.</title>
        <authorList>
            <person name="Noda S."/>
            <person name="Yuki M."/>
            <person name="Ohkuma M."/>
        </authorList>
    </citation>
    <scope>NUCLEOTIDE SEQUENCE [LARGE SCALE GENOMIC DNA]</scope>
    <source>
        <strain evidence="5 6">Hs30E4-3</strain>
    </source>
</reference>
<dbReference type="PROSITE" id="PS50995">
    <property type="entry name" value="HTH_MARR_2"/>
    <property type="match status" value="1"/>
</dbReference>
<dbReference type="PANTHER" id="PTHR42756">
    <property type="entry name" value="TRANSCRIPTIONAL REGULATOR, MARR"/>
    <property type="match status" value="1"/>
</dbReference>
<dbReference type="AlphaFoldDB" id="A0A6A0BAI4"/>
<keyword evidence="2" id="KW-0238">DNA-binding</keyword>
<feature type="domain" description="HTH marR-type" evidence="4">
    <location>
        <begin position="2"/>
        <end position="150"/>
    </location>
</feature>
<dbReference type="InterPro" id="IPR036388">
    <property type="entry name" value="WH-like_DNA-bd_sf"/>
</dbReference>
<comment type="caution">
    <text evidence="5">The sequence shown here is derived from an EMBL/GenBank/DDBJ whole genome shotgun (WGS) entry which is preliminary data.</text>
</comment>
<accession>A0A6A0BAI4</accession>
<name>A0A6A0BAI4_9LACT</name>
<keyword evidence="3" id="KW-0804">Transcription</keyword>
<sequence length="150" mass="17414">MQADMVVEYEKINKYLTHIFNNVLIIEEATLRSSRFSNVSIKEMHTIDSIGEAGMTTPSDIAKKLMLTVGTVTVSLNRLEKKGYVERYRSDNDRRVVNVSLSRSGRLLYRLHRKFHREMVKRFVADMPEPSVKILQTGLENLHTFLEEIK</sequence>
<gene>
    <name evidence="5" type="ORF">Hs30E_02060</name>
</gene>
<organism evidence="5 6">
    <name type="scientific">Pseudolactococcus hodotermopsidis</name>
    <dbReference type="NCBI Taxonomy" id="2709157"/>
    <lineage>
        <taxon>Bacteria</taxon>
        <taxon>Bacillati</taxon>
        <taxon>Bacillota</taxon>
        <taxon>Bacilli</taxon>
        <taxon>Lactobacillales</taxon>
        <taxon>Streptococcaceae</taxon>
        <taxon>Pseudolactococcus</taxon>
    </lineage>
</organism>
<dbReference type="PRINTS" id="PR00598">
    <property type="entry name" value="HTHMARR"/>
</dbReference>
<dbReference type="InterPro" id="IPR036390">
    <property type="entry name" value="WH_DNA-bd_sf"/>
</dbReference>
<dbReference type="CDD" id="cd00090">
    <property type="entry name" value="HTH_ARSR"/>
    <property type="match status" value="1"/>
</dbReference>
<protein>
    <submittedName>
        <fullName evidence="5">MarR family transcriptional regulator</fullName>
    </submittedName>
</protein>
<dbReference type="PANTHER" id="PTHR42756:SF1">
    <property type="entry name" value="TRANSCRIPTIONAL REPRESSOR OF EMRAB OPERON"/>
    <property type="match status" value="1"/>
</dbReference>
<dbReference type="InterPro" id="IPR000835">
    <property type="entry name" value="HTH_MarR-typ"/>
</dbReference>
<evidence type="ECO:0000256" key="2">
    <source>
        <dbReference type="ARBA" id="ARBA00023125"/>
    </source>
</evidence>
<evidence type="ECO:0000256" key="1">
    <source>
        <dbReference type="ARBA" id="ARBA00023015"/>
    </source>
</evidence>
<dbReference type="SMART" id="SM00347">
    <property type="entry name" value="HTH_MARR"/>
    <property type="match status" value="1"/>
</dbReference>